<proteinExistence type="predicted"/>
<name>A0AAE3QUP7_9BACT</name>
<dbReference type="Proteomes" id="UP001228581">
    <property type="component" value="Unassembled WGS sequence"/>
</dbReference>
<dbReference type="EMBL" id="JASJOS010000011">
    <property type="protein sequence ID" value="MDJ1483641.1"/>
    <property type="molecule type" value="Genomic_DNA"/>
</dbReference>
<sequence length="121" mass="13087">MNKTAIVILSDPKSGSEEALGRVFNALAAAYDFKTAEEEVKIIFQGTATRWPEQLQKPEHPVNALYLAVEDKIEGISSGCATVFAANPSGFDLIKDNQVPGTTGLPSFIKLKNDGFNVLIF</sequence>
<dbReference type="RefSeq" id="WP_313983789.1">
    <property type="nucleotide sequence ID" value="NZ_JASJOS010000011.1"/>
</dbReference>
<accession>A0AAE3QUP7</accession>
<evidence type="ECO:0000313" key="1">
    <source>
        <dbReference type="EMBL" id="MDJ1483641.1"/>
    </source>
</evidence>
<evidence type="ECO:0000313" key="4">
    <source>
        <dbReference type="Proteomes" id="UP001241110"/>
    </source>
</evidence>
<comment type="caution">
    <text evidence="1">The sequence shown here is derived from an EMBL/GenBank/DDBJ whole genome shotgun (WGS) entry which is preliminary data.</text>
</comment>
<organism evidence="1 4">
    <name type="scientific">Xanthocytophaga flava</name>
    <dbReference type="NCBI Taxonomy" id="3048013"/>
    <lineage>
        <taxon>Bacteria</taxon>
        <taxon>Pseudomonadati</taxon>
        <taxon>Bacteroidota</taxon>
        <taxon>Cytophagia</taxon>
        <taxon>Cytophagales</taxon>
        <taxon>Rhodocytophagaceae</taxon>
        <taxon>Xanthocytophaga</taxon>
    </lineage>
</organism>
<keyword evidence="3" id="KW-1185">Reference proteome</keyword>
<reference evidence="1 3" key="1">
    <citation type="submission" date="2023-05" db="EMBL/GenBank/DDBJ databases">
        <authorList>
            <person name="Zhang X."/>
        </authorList>
    </citation>
    <scope>NUCLEOTIDE SEQUENCE</scope>
    <source>
        <strain evidence="2 3">DM2B3-1</strain>
        <strain evidence="1">YF14B1</strain>
    </source>
</reference>
<protein>
    <recommendedName>
        <fullName evidence="5">DsrE family protein</fullName>
    </recommendedName>
</protein>
<evidence type="ECO:0008006" key="5">
    <source>
        <dbReference type="Google" id="ProtNLM"/>
    </source>
</evidence>
<gene>
    <name evidence="1" type="ORF">QNI16_24290</name>
    <name evidence="2" type="ORF">QNI19_28310</name>
</gene>
<evidence type="ECO:0000313" key="3">
    <source>
        <dbReference type="Proteomes" id="UP001228581"/>
    </source>
</evidence>
<dbReference type="EMBL" id="JASJOT010000026">
    <property type="protein sequence ID" value="MDJ1496872.1"/>
    <property type="molecule type" value="Genomic_DNA"/>
</dbReference>
<dbReference type="Proteomes" id="UP001241110">
    <property type="component" value="Unassembled WGS sequence"/>
</dbReference>
<dbReference type="AlphaFoldDB" id="A0AAE3QUP7"/>
<evidence type="ECO:0000313" key="2">
    <source>
        <dbReference type="EMBL" id="MDJ1496872.1"/>
    </source>
</evidence>